<comment type="caution">
    <text evidence="2">The sequence shown here is derived from an EMBL/GenBank/DDBJ whole genome shotgun (WGS) entry which is preliminary data.</text>
</comment>
<accession>G9NMG2</accession>
<keyword evidence="3" id="KW-1185">Reference proteome</keyword>
<feature type="compositionally biased region" description="Polar residues" evidence="1">
    <location>
        <begin position="1"/>
        <end position="17"/>
    </location>
</feature>
<evidence type="ECO:0000313" key="2">
    <source>
        <dbReference type="EMBL" id="EHK48092.1"/>
    </source>
</evidence>
<dbReference type="OrthoDB" id="4890537at2759"/>
<protein>
    <submittedName>
        <fullName evidence="2">Uncharacterized protein</fullName>
    </submittedName>
</protein>
<evidence type="ECO:0000256" key="1">
    <source>
        <dbReference type="SAM" id="MobiDB-lite"/>
    </source>
</evidence>
<dbReference type="EMBL" id="ABDG02000019">
    <property type="protein sequence ID" value="EHK48092.1"/>
    <property type="molecule type" value="Genomic_DNA"/>
</dbReference>
<evidence type="ECO:0000313" key="3">
    <source>
        <dbReference type="Proteomes" id="UP000005426"/>
    </source>
</evidence>
<dbReference type="HOGENOM" id="CLU_1669605_0_0_1"/>
<feature type="region of interest" description="Disordered" evidence="1">
    <location>
        <begin position="1"/>
        <end position="60"/>
    </location>
</feature>
<proteinExistence type="predicted"/>
<gene>
    <name evidence="2" type="ORF">TRIATDRAFT_298300</name>
</gene>
<feature type="compositionally biased region" description="Polar residues" evidence="1">
    <location>
        <begin position="108"/>
        <end position="122"/>
    </location>
</feature>
<name>G9NMG2_HYPAI</name>
<sequence length="158" mass="16326">MASYPQSFDLSQASTPRSPQPPVRDPSKTVMSAVGNPYLPGSDWECIPPQSKAGPETIGSQTTASIVDAAAFNNTAGHAQSGLIQTNVEALNALDSDPVSSAHKASGFATSNVNMDVTSTGDTAALPEQPEDKHPGSSDSKSCDAITLSHVGDWAKDQ</sequence>
<feature type="region of interest" description="Disordered" evidence="1">
    <location>
        <begin position="98"/>
        <end position="158"/>
    </location>
</feature>
<dbReference type="Proteomes" id="UP000005426">
    <property type="component" value="Unassembled WGS sequence"/>
</dbReference>
<organism evidence="2 3">
    <name type="scientific">Hypocrea atroviridis (strain ATCC 20476 / IMI 206040)</name>
    <name type="common">Trichoderma atroviride</name>
    <dbReference type="NCBI Taxonomy" id="452589"/>
    <lineage>
        <taxon>Eukaryota</taxon>
        <taxon>Fungi</taxon>
        <taxon>Dikarya</taxon>
        <taxon>Ascomycota</taxon>
        <taxon>Pezizomycotina</taxon>
        <taxon>Sordariomycetes</taxon>
        <taxon>Hypocreomycetidae</taxon>
        <taxon>Hypocreales</taxon>
        <taxon>Hypocreaceae</taxon>
        <taxon>Trichoderma</taxon>
    </lineage>
</organism>
<reference evidence="2 3" key="1">
    <citation type="journal article" date="2011" name="Genome Biol.">
        <title>Comparative genome sequence analysis underscores mycoparasitism as the ancestral life style of Trichoderma.</title>
        <authorList>
            <person name="Kubicek C.P."/>
            <person name="Herrera-Estrella A."/>
            <person name="Seidl-Seiboth V."/>
            <person name="Martinez D.A."/>
            <person name="Druzhinina I.S."/>
            <person name="Thon M."/>
            <person name="Zeilinger S."/>
            <person name="Casas-Flores S."/>
            <person name="Horwitz B.A."/>
            <person name="Mukherjee P.K."/>
            <person name="Mukherjee M."/>
            <person name="Kredics L."/>
            <person name="Alcaraz L.D."/>
            <person name="Aerts A."/>
            <person name="Antal Z."/>
            <person name="Atanasova L."/>
            <person name="Cervantes-Badillo M.G."/>
            <person name="Challacombe J."/>
            <person name="Chertkov O."/>
            <person name="McCluskey K."/>
            <person name="Coulpier F."/>
            <person name="Deshpande N."/>
            <person name="von Doehren H."/>
            <person name="Ebbole D.J."/>
            <person name="Esquivel-Naranjo E.U."/>
            <person name="Fekete E."/>
            <person name="Flipphi M."/>
            <person name="Glaser F."/>
            <person name="Gomez-Rodriguez E.Y."/>
            <person name="Gruber S."/>
            <person name="Han C."/>
            <person name="Henrissat B."/>
            <person name="Hermosa R."/>
            <person name="Hernandez-Onate M."/>
            <person name="Karaffa L."/>
            <person name="Kosti I."/>
            <person name="Le Crom S."/>
            <person name="Lindquist E."/>
            <person name="Lucas S."/>
            <person name="Luebeck M."/>
            <person name="Luebeck P.S."/>
            <person name="Margeot A."/>
            <person name="Metz B."/>
            <person name="Misra M."/>
            <person name="Nevalainen H."/>
            <person name="Omann M."/>
            <person name="Packer N."/>
            <person name="Perrone G."/>
            <person name="Uresti-Rivera E.E."/>
            <person name="Salamov A."/>
            <person name="Schmoll M."/>
            <person name="Seiboth B."/>
            <person name="Shapiro H."/>
            <person name="Sukno S."/>
            <person name="Tamayo-Ramos J.A."/>
            <person name="Tisch D."/>
            <person name="Wiest A."/>
            <person name="Wilkinson H.H."/>
            <person name="Zhang M."/>
            <person name="Coutinho P.M."/>
            <person name="Kenerley C.M."/>
            <person name="Monte E."/>
            <person name="Baker S.E."/>
            <person name="Grigoriev I.V."/>
        </authorList>
    </citation>
    <scope>NUCLEOTIDE SEQUENCE [LARGE SCALE GENOMIC DNA]</scope>
    <source>
        <strain evidence="3">ATCC 20476 / IMI 206040</strain>
    </source>
</reference>
<dbReference type="AlphaFoldDB" id="G9NMG2"/>